<protein>
    <recommendedName>
        <fullName evidence="1">HepT-like domain-containing protein</fullName>
    </recommendedName>
</protein>
<dbReference type="Proteomes" id="UP001431776">
    <property type="component" value="Unassembled WGS sequence"/>
</dbReference>
<dbReference type="Pfam" id="PF20797">
    <property type="entry name" value="HepT-like_2"/>
    <property type="match status" value="1"/>
</dbReference>
<dbReference type="EMBL" id="JASCXX010000034">
    <property type="protein sequence ID" value="MDI6451384.1"/>
    <property type="molecule type" value="Genomic_DNA"/>
</dbReference>
<accession>A0AAW6U633</accession>
<gene>
    <name evidence="2" type="ORF">QJ522_20145</name>
</gene>
<evidence type="ECO:0000313" key="2">
    <source>
        <dbReference type="EMBL" id="MDI6451384.1"/>
    </source>
</evidence>
<evidence type="ECO:0000259" key="1">
    <source>
        <dbReference type="Pfam" id="PF20797"/>
    </source>
</evidence>
<dbReference type="AlphaFoldDB" id="A0AAW6U633"/>
<sequence>MADLRERVESEYEAIRKTLAAMPTHRRLESLSVLELAGVAALLHNFYNGIENVIRQVFAAEGLNLPDGPAWHRDLLLAAVRHSILAETTAEQLSRFLAFRHFFSHGYALDLDPERMASLVADARIVFEVVQQEIERRLRTGD</sequence>
<organism evidence="2 3">
    <name type="scientific">Anaerobaca lacustris</name>
    <dbReference type="NCBI Taxonomy" id="3044600"/>
    <lineage>
        <taxon>Bacteria</taxon>
        <taxon>Pseudomonadati</taxon>
        <taxon>Planctomycetota</taxon>
        <taxon>Phycisphaerae</taxon>
        <taxon>Sedimentisphaerales</taxon>
        <taxon>Anaerobacaceae</taxon>
        <taxon>Anaerobaca</taxon>
    </lineage>
</organism>
<dbReference type="Gene3D" id="1.20.120.580">
    <property type="entry name" value="bsu32300-like"/>
    <property type="match status" value="1"/>
</dbReference>
<evidence type="ECO:0000313" key="3">
    <source>
        <dbReference type="Proteomes" id="UP001431776"/>
    </source>
</evidence>
<feature type="domain" description="HepT-like" evidence="1">
    <location>
        <begin position="39"/>
        <end position="136"/>
    </location>
</feature>
<proteinExistence type="predicted"/>
<reference evidence="2" key="1">
    <citation type="submission" date="2023-05" db="EMBL/GenBank/DDBJ databases">
        <title>Anaerotaeda fermentans gen. nov., sp. nov., a novel anaerobic planctomycete of the new family within the order Sedimentisphaerales isolated from Taman Peninsula, Russia.</title>
        <authorList>
            <person name="Khomyakova M.A."/>
            <person name="Merkel A.Y."/>
            <person name="Slobodkin A.I."/>
        </authorList>
    </citation>
    <scope>NUCLEOTIDE SEQUENCE</scope>
    <source>
        <strain evidence="2">M17dextr</strain>
    </source>
</reference>
<keyword evidence="3" id="KW-1185">Reference proteome</keyword>
<name>A0AAW6U633_9BACT</name>
<dbReference type="InterPro" id="IPR048769">
    <property type="entry name" value="HepT-like_dom"/>
</dbReference>
<dbReference type="RefSeq" id="WP_349246792.1">
    <property type="nucleotide sequence ID" value="NZ_JASCXX010000034.1"/>
</dbReference>
<comment type="caution">
    <text evidence="2">The sequence shown here is derived from an EMBL/GenBank/DDBJ whole genome shotgun (WGS) entry which is preliminary data.</text>
</comment>
<dbReference type="InterPro" id="IPR037038">
    <property type="entry name" value="HepT-like_sf"/>
</dbReference>